<protein>
    <submittedName>
        <fullName evidence="1">DUF1905 domain-containing protein</fullName>
    </submittedName>
</protein>
<dbReference type="EMBL" id="WRXN01000001">
    <property type="protein sequence ID" value="MVT06760.1"/>
    <property type="molecule type" value="Genomic_DNA"/>
</dbReference>
<accession>A0A7K1TXJ3</accession>
<dbReference type="SUPFAM" id="SSF141694">
    <property type="entry name" value="AF2212/PG0164-like"/>
    <property type="match status" value="1"/>
</dbReference>
<sequence length="160" mass="18164">MAKKVIFDAVILQHAGMDAGYVEFPYDVEELYGVKGQVKITALIDGKTTYRGSLSKMGTDCHTLGITKAVRQAIGKELGDTIHVELEQDLEVREVALPGDMEAVLKKHKQLKTFFDGLSYTNRKEYMVWITSAKKEETRQKRLEQFIEKLQEGKKNPTIK</sequence>
<evidence type="ECO:0000313" key="2">
    <source>
        <dbReference type="Proteomes" id="UP000461730"/>
    </source>
</evidence>
<comment type="caution">
    <text evidence="1">The sequence shown here is derived from an EMBL/GenBank/DDBJ whole genome shotgun (WGS) entry which is preliminary data.</text>
</comment>
<dbReference type="Pfam" id="PF08922">
    <property type="entry name" value="DUF1905"/>
    <property type="match status" value="1"/>
</dbReference>
<evidence type="ECO:0000313" key="1">
    <source>
        <dbReference type="EMBL" id="MVT06760.1"/>
    </source>
</evidence>
<proteinExistence type="predicted"/>
<dbReference type="Gene3D" id="2.40.30.100">
    <property type="entry name" value="AF2212/PG0164-like"/>
    <property type="match status" value="1"/>
</dbReference>
<dbReference type="AlphaFoldDB" id="A0A7K1TXJ3"/>
<gene>
    <name evidence="1" type="ORF">GO493_00700</name>
</gene>
<organism evidence="1 2">
    <name type="scientific">Chitinophaga tropicalis</name>
    <dbReference type="NCBI Taxonomy" id="2683588"/>
    <lineage>
        <taxon>Bacteria</taxon>
        <taxon>Pseudomonadati</taxon>
        <taxon>Bacteroidota</taxon>
        <taxon>Chitinophagia</taxon>
        <taxon>Chitinophagales</taxon>
        <taxon>Chitinophagaceae</taxon>
        <taxon>Chitinophaga</taxon>
    </lineage>
</organism>
<dbReference type="Pfam" id="PF13376">
    <property type="entry name" value="OmdA"/>
    <property type="match status" value="1"/>
</dbReference>
<dbReference type="RefSeq" id="WP_157304144.1">
    <property type="nucleotide sequence ID" value="NZ_WRXN01000001.1"/>
</dbReference>
<name>A0A7K1TXJ3_9BACT</name>
<dbReference type="InterPro" id="IPR015018">
    <property type="entry name" value="DUF1905"/>
</dbReference>
<dbReference type="InterPro" id="IPR037079">
    <property type="entry name" value="AF2212/PG0164-like_sf"/>
</dbReference>
<reference evidence="1 2" key="1">
    <citation type="submission" date="2019-12" db="EMBL/GenBank/DDBJ databases">
        <title>Chitinophaga sp. strain ysch24 (GDMCC 1.1355), whole genome shotgun sequence.</title>
        <authorList>
            <person name="Zhang X."/>
        </authorList>
    </citation>
    <scope>NUCLEOTIDE SEQUENCE [LARGE SCALE GENOMIC DNA]</scope>
    <source>
        <strain evidence="2">ysch24</strain>
    </source>
</reference>
<dbReference type="Proteomes" id="UP000461730">
    <property type="component" value="Unassembled WGS sequence"/>
</dbReference>
<keyword evidence="2" id="KW-1185">Reference proteome</keyword>